<dbReference type="Gene3D" id="2.40.330.10">
    <property type="entry name" value="DNA-binding pseudobarrel domain"/>
    <property type="match status" value="1"/>
</dbReference>
<keyword evidence="2" id="KW-0805">Transcription regulation</keyword>
<dbReference type="Gramene" id="rna20350">
    <property type="protein sequence ID" value="RHN58435.1"/>
    <property type="gene ID" value="gene20350"/>
</dbReference>
<dbReference type="SMART" id="SM01019">
    <property type="entry name" value="B3"/>
    <property type="match status" value="1"/>
</dbReference>
<evidence type="ECO:0000256" key="5">
    <source>
        <dbReference type="ARBA" id="ARBA00023242"/>
    </source>
</evidence>
<dbReference type="InterPro" id="IPR015300">
    <property type="entry name" value="DNA-bd_pseudobarrel_sf"/>
</dbReference>
<reference evidence="8" key="1">
    <citation type="journal article" date="2018" name="Nat. Plants">
        <title>Whole-genome landscape of Medicago truncatula symbiotic genes.</title>
        <authorList>
            <person name="Pecrix Y."/>
            <person name="Staton S.E."/>
            <person name="Sallet E."/>
            <person name="Lelandais-Briere C."/>
            <person name="Moreau S."/>
            <person name="Carrere S."/>
            <person name="Blein T."/>
            <person name="Jardinaud M.F."/>
            <person name="Latrasse D."/>
            <person name="Zouine M."/>
            <person name="Zahm M."/>
            <person name="Kreplak J."/>
            <person name="Mayjonade B."/>
            <person name="Satge C."/>
            <person name="Perez M."/>
            <person name="Cauet S."/>
            <person name="Marande W."/>
            <person name="Chantry-Darmon C."/>
            <person name="Lopez-Roques C."/>
            <person name="Bouchez O."/>
            <person name="Berard A."/>
            <person name="Debelle F."/>
            <person name="Munos S."/>
            <person name="Bendahmane A."/>
            <person name="Berges H."/>
            <person name="Niebel A."/>
            <person name="Buitink J."/>
            <person name="Frugier F."/>
            <person name="Benhamed M."/>
            <person name="Crespi M."/>
            <person name="Gouzy J."/>
            <person name="Gamas P."/>
        </authorList>
    </citation>
    <scope>NUCLEOTIDE SEQUENCE [LARGE SCALE GENOMIC DNA]</scope>
    <source>
        <strain evidence="8">cv. Jemalong A17</strain>
    </source>
</reference>
<evidence type="ECO:0000256" key="3">
    <source>
        <dbReference type="ARBA" id="ARBA00023125"/>
    </source>
</evidence>
<protein>
    <submittedName>
        <fullName evidence="7">Putative transcription factor B3-Domain family</fullName>
    </submittedName>
</protein>
<evidence type="ECO:0000256" key="2">
    <source>
        <dbReference type="ARBA" id="ARBA00023015"/>
    </source>
</evidence>
<accession>A0A396I4A3</accession>
<comment type="caution">
    <text evidence="7">The sequence shown here is derived from an EMBL/GenBank/DDBJ whole genome shotgun (WGS) entry which is preliminary data.</text>
</comment>
<comment type="subcellular location">
    <subcellularLocation>
        <location evidence="1">Nucleus</location>
    </subcellularLocation>
</comment>
<keyword evidence="5" id="KW-0539">Nucleus</keyword>
<evidence type="ECO:0000256" key="4">
    <source>
        <dbReference type="ARBA" id="ARBA00023163"/>
    </source>
</evidence>
<gene>
    <name evidence="7" type="ORF">MtrunA17_Chr4g0002411</name>
</gene>
<evidence type="ECO:0000256" key="1">
    <source>
        <dbReference type="ARBA" id="ARBA00004123"/>
    </source>
</evidence>
<dbReference type="PANTHER" id="PTHR31391:SF3">
    <property type="entry name" value="B3 DOMAIN-CONTAINING PROTEIN OS05G0481400"/>
    <property type="match status" value="1"/>
</dbReference>
<dbReference type="AlphaFoldDB" id="A0A396I4A3"/>
<dbReference type="CDD" id="cd10017">
    <property type="entry name" value="B3_DNA"/>
    <property type="match status" value="1"/>
</dbReference>
<dbReference type="Proteomes" id="UP000265566">
    <property type="component" value="Chromosome 4"/>
</dbReference>
<proteinExistence type="predicted"/>
<sequence length="176" mass="20406">MIVLQKYLFDCIYFTLLQFGTDLPQLRKRSRSSSSSWGRSYTNTARPLNEIKKATDQERKRALDAAEALQINLQSSNPSLIKSMVWSHVYRGFWLGLPRRFCEEHLQKVDYKMVLEDEKGSEHDAVYLRKKTALSGGWRTFALKHKLDDGDAVVFELVEAARFKVLYVANFHPALF</sequence>
<keyword evidence="3" id="KW-0238">DNA-binding</keyword>
<dbReference type="InterPro" id="IPR044837">
    <property type="entry name" value="REM16-like"/>
</dbReference>
<feature type="domain" description="TF-B3" evidence="6">
    <location>
        <begin position="80"/>
        <end position="171"/>
    </location>
</feature>
<dbReference type="PANTHER" id="PTHR31391">
    <property type="entry name" value="B3 DOMAIN-CONTAINING PROTEIN OS11G0197600-RELATED"/>
    <property type="match status" value="1"/>
</dbReference>
<dbReference type="InterPro" id="IPR003340">
    <property type="entry name" value="B3_DNA-bd"/>
</dbReference>
<evidence type="ECO:0000259" key="6">
    <source>
        <dbReference type="PROSITE" id="PS50863"/>
    </source>
</evidence>
<dbReference type="PROSITE" id="PS50863">
    <property type="entry name" value="B3"/>
    <property type="match status" value="1"/>
</dbReference>
<dbReference type="SUPFAM" id="SSF101936">
    <property type="entry name" value="DNA-binding pseudobarrel domain"/>
    <property type="match status" value="1"/>
</dbReference>
<keyword evidence="4" id="KW-0804">Transcription</keyword>
<name>A0A396I4A3_MEDTR</name>
<evidence type="ECO:0000313" key="8">
    <source>
        <dbReference type="Proteomes" id="UP000265566"/>
    </source>
</evidence>
<dbReference type="GO" id="GO:0003677">
    <property type="term" value="F:DNA binding"/>
    <property type="evidence" value="ECO:0007669"/>
    <property type="project" value="UniProtKB-KW"/>
</dbReference>
<dbReference type="Pfam" id="PF02362">
    <property type="entry name" value="B3"/>
    <property type="match status" value="1"/>
</dbReference>
<evidence type="ECO:0000313" key="7">
    <source>
        <dbReference type="EMBL" id="RHN58435.1"/>
    </source>
</evidence>
<organism evidence="7 8">
    <name type="scientific">Medicago truncatula</name>
    <name type="common">Barrel medic</name>
    <name type="synonym">Medicago tribuloides</name>
    <dbReference type="NCBI Taxonomy" id="3880"/>
    <lineage>
        <taxon>Eukaryota</taxon>
        <taxon>Viridiplantae</taxon>
        <taxon>Streptophyta</taxon>
        <taxon>Embryophyta</taxon>
        <taxon>Tracheophyta</taxon>
        <taxon>Spermatophyta</taxon>
        <taxon>Magnoliopsida</taxon>
        <taxon>eudicotyledons</taxon>
        <taxon>Gunneridae</taxon>
        <taxon>Pentapetalae</taxon>
        <taxon>rosids</taxon>
        <taxon>fabids</taxon>
        <taxon>Fabales</taxon>
        <taxon>Fabaceae</taxon>
        <taxon>Papilionoideae</taxon>
        <taxon>50 kb inversion clade</taxon>
        <taxon>NPAAA clade</taxon>
        <taxon>Hologalegina</taxon>
        <taxon>IRL clade</taxon>
        <taxon>Trifolieae</taxon>
        <taxon>Medicago</taxon>
    </lineage>
</organism>
<dbReference type="GO" id="GO:0005634">
    <property type="term" value="C:nucleus"/>
    <property type="evidence" value="ECO:0007669"/>
    <property type="project" value="UniProtKB-SubCell"/>
</dbReference>
<dbReference type="EMBL" id="PSQE01000004">
    <property type="protein sequence ID" value="RHN58435.1"/>
    <property type="molecule type" value="Genomic_DNA"/>
</dbReference>